<evidence type="ECO:0000256" key="1">
    <source>
        <dbReference type="SAM" id="MobiDB-lite"/>
    </source>
</evidence>
<reference evidence="4" key="1">
    <citation type="submission" date="2017-04" db="EMBL/GenBank/DDBJ databases">
        <title>Function of individual gut microbiota members based on whole genome sequencing of pure cultures obtained from chicken caecum.</title>
        <authorList>
            <person name="Medvecky M."/>
            <person name="Cejkova D."/>
            <person name="Polansky O."/>
            <person name="Karasova D."/>
            <person name="Kubasova T."/>
            <person name="Cizek A."/>
            <person name="Rychlik I."/>
        </authorList>
    </citation>
    <scope>NUCLEOTIDE SEQUENCE [LARGE SCALE GENOMIC DNA]</scope>
    <source>
        <strain evidence="4">An5</strain>
    </source>
</reference>
<dbReference type="EMBL" id="NFIE01000020">
    <property type="protein sequence ID" value="OUN86588.1"/>
    <property type="molecule type" value="Genomic_DNA"/>
</dbReference>
<dbReference type="Proteomes" id="UP000195781">
    <property type="component" value="Unassembled WGS sequence"/>
</dbReference>
<keyword evidence="2" id="KW-0472">Membrane</keyword>
<protein>
    <submittedName>
        <fullName evidence="3">Uncharacterized protein</fullName>
    </submittedName>
</protein>
<evidence type="ECO:0000256" key="2">
    <source>
        <dbReference type="SAM" id="Phobius"/>
    </source>
</evidence>
<keyword evidence="2" id="KW-0812">Transmembrane</keyword>
<dbReference type="RefSeq" id="WP_094335907.1">
    <property type="nucleotide sequence ID" value="NZ_NFIE01000020.1"/>
</dbReference>
<organism evidence="3 4">
    <name type="scientific">[Collinsella] massiliensis</name>
    <dbReference type="NCBI Taxonomy" id="1232426"/>
    <lineage>
        <taxon>Bacteria</taxon>
        <taxon>Bacillati</taxon>
        <taxon>Actinomycetota</taxon>
        <taxon>Coriobacteriia</taxon>
        <taxon>Coriobacteriales</taxon>
        <taxon>Coriobacteriaceae</taxon>
        <taxon>Enorma</taxon>
    </lineage>
</organism>
<keyword evidence="2" id="KW-1133">Transmembrane helix</keyword>
<sequence>MRCPVCGSTVGPSLSFCPRCGAQLNDAARCAQAGSAADAGASPTDTADGAGDDAAANGSVTVNEAVGVDPDDTAPLPFIAEDADFLHRDSLSSHFTDAQKESKKRLPMVLIVVMFVLFVIAISTLAIATYYIYQNYVEPLIRELVMPTLYDDEGATDDDTNQGDGATGALITQAPAAAPATTAPAAPASPAAPATPAPPANDGGGTAPPAPVAPEDDPAKQAIYNDLLTAYRDAQEDDWQNALGSEYQDLSSLGAIMITHEDMNVSVTYDQVESGTVSYSYVDLGDDDTLDLVIATVQDDGSYQLLGVFNTDGTEPISITKGAVAMRSYWKLRDDLLLENGAPYSAWEYNTYVYRVSGSELITESAYGYDDYGYWSEDAEGTRTYITLEEYAELQASDTATLDWHPLSEFVEVEPDVNLPQG</sequence>
<accession>A0A1Y3XQJ8</accession>
<gene>
    <name evidence="3" type="ORF">B5G02_08540</name>
</gene>
<proteinExistence type="predicted"/>
<feature type="transmembrane region" description="Helical" evidence="2">
    <location>
        <begin position="109"/>
        <end position="133"/>
    </location>
</feature>
<evidence type="ECO:0000313" key="4">
    <source>
        <dbReference type="Proteomes" id="UP000195781"/>
    </source>
</evidence>
<dbReference type="AlphaFoldDB" id="A0A1Y3XQJ8"/>
<evidence type="ECO:0000313" key="3">
    <source>
        <dbReference type="EMBL" id="OUN86588.1"/>
    </source>
</evidence>
<comment type="caution">
    <text evidence="3">The sequence shown here is derived from an EMBL/GenBank/DDBJ whole genome shotgun (WGS) entry which is preliminary data.</text>
</comment>
<name>A0A1Y3XQJ8_9ACTN</name>
<keyword evidence="4" id="KW-1185">Reference proteome</keyword>
<feature type="compositionally biased region" description="Low complexity" evidence="1">
    <location>
        <begin position="176"/>
        <end position="192"/>
    </location>
</feature>
<dbReference type="OrthoDB" id="9972750at2"/>
<feature type="region of interest" description="Disordered" evidence="1">
    <location>
        <begin position="176"/>
        <end position="217"/>
    </location>
</feature>